<dbReference type="InterPro" id="IPR036551">
    <property type="entry name" value="Flavin_trans-like"/>
</dbReference>
<dbReference type="GO" id="GO:0010181">
    <property type="term" value="F:FMN binding"/>
    <property type="evidence" value="ECO:0007669"/>
    <property type="project" value="TreeGrafter"/>
</dbReference>
<dbReference type="STRING" id="1246581.A0A2H9TFS2"/>
<dbReference type="PANTHER" id="PTHR14359:SF6">
    <property type="entry name" value="PHOSPHOPANTOTHENOYLCYSTEINE DECARBOXYLASE"/>
    <property type="match status" value="1"/>
</dbReference>
<comment type="similarity">
    <text evidence="2">Belongs to the HFCD (homooligomeric flavin containing Cys decarboxylase) superfamily.</text>
</comment>
<dbReference type="Gene3D" id="3.40.50.1950">
    <property type="entry name" value="Flavin prenyltransferase-like"/>
    <property type="match status" value="1"/>
</dbReference>
<evidence type="ECO:0000313" key="5">
    <source>
        <dbReference type="Proteomes" id="UP000240830"/>
    </source>
</evidence>
<dbReference type="OrthoDB" id="1532798at2759"/>
<organism evidence="4 5">
    <name type="scientific">Paramicrosporidium saccamoebae</name>
    <dbReference type="NCBI Taxonomy" id="1246581"/>
    <lineage>
        <taxon>Eukaryota</taxon>
        <taxon>Fungi</taxon>
        <taxon>Fungi incertae sedis</taxon>
        <taxon>Cryptomycota</taxon>
        <taxon>Cryptomycota incertae sedis</taxon>
        <taxon>Paramicrosporidium</taxon>
    </lineage>
</organism>
<keyword evidence="1" id="KW-0173">Coenzyme A biosynthesis</keyword>
<dbReference type="GO" id="GO:0004633">
    <property type="term" value="F:phosphopantothenoylcysteine decarboxylase activity"/>
    <property type="evidence" value="ECO:0007669"/>
    <property type="project" value="TreeGrafter"/>
</dbReference>
<dbReference type="Pfam" id="PF02441">
    <property type="entry name" value="Flavoprotein"/>
    <property type="match status" value="1"/>
</dbReference>
<evidence type="ECO:0000259" key="3">
    <source>
        <dbReference type="Pfam" id="PF02441"/>
    </source>
</evidence>
<dbReference type="SUPFAM" id="SSF52507">
    <property type="entry name" value="Homo-oligomeric flavin-containing Cys decarboxylases, HFCD"/>
    <property type="match status" value="1"/>
</dbReference>
<comment type="caution">
    <text evidence="4">The sequence shown here is derived from an EMBL/GenBank/DDBJ whole genome shotgun (WGS) entry which is preliminary data.</text>
</comment>
<evidence type="ECO:0000313" key="4">
    <source>
        <dbReference type="EMBL" id="PJF16581.1"/>
    </source>
</evidence>
<evidence type="ECO:0000256" key="2">
    <source>
        <dbReference type="ARBA" id="ARBA00038350"/>
    </source>
</evidence>
<dbReference type="AlphaFoldDB" id="A0A2H9TFS2"/>
<dbReference type="EMBL" id="MTSL01000213">
    <property type="protein sequence ID" value="PJF16581.1"/>
    <property type="molecule type" value="Genomic_DNA"/>
</dbReference>
<reference evidence="4 5" key="1">
    <citation type="submission" date="2016-10" db="EMBL/GenBank/DDBJ databases">
        <title>The genome of Paramicrosporidium saccamoebae is the missing link in understanding Cryptomycota and Microsporidia evolution.</title>
        <authorList>
            <person name="Quandt C.A."/>
            <person name="Beaudet D."/>
            <person name="Corsaro D."/>
            <person name="Michel R."/>
            <person name="Corradi N."/>
            <person name="James T."/>
        </authorList>
    </citation>
    <scope>NUCLEOTIDE SEQUENCE [LARGE SCALE GENOMIC DNA]</scope>
    <source>
        <strain evidence="4 5">KSL3</strain>
    </source>
</reference>
<dbReference type="GO" id="GO:0015937">
    <property type="term" value="P:coenzyme A biosynthetic process"/>
    <property type="evidence" value="ECO:0007669"/>
    <property type="project" value="UniProtKB-KW"/>
</dbReference>
<sequence length="217" mass="23324">MVHNCKYENPDASPPINNYNISCSGPASTPQFIVTVGAMAKVLIGVTGSVASIKLSELLDKLHASVSKVDVKVVATKNACHFLPALTCGPVLLDEDEWRLWRSRGDPVLHIEWADILLIAPLDANTLAKCANGICDNLVTNVIRAWDFSKPIIACPAMNTAMWDNPLTVTQLETLRNLGYTILPPQEKLLVCGDVGMGAMASTDDIVSAVTDAIGRQ</sequence>
<accession>A0A2H9TFS2</accession>
<dbReference type="InterPro" id="IPR003382">
    <property type="entry name" value="Flavoprotein"/>
</dbReference>
<gene>
    <name evidence="4" type="ORF">PSACC_03592</name>
</gene>
<name>A0A2H9TFS2_9FUNG</name>
<evidence type="ECO:0000256" key="1">
    <source>
        <dbReference type="ARBA" id="ARBA00022993"/>
    </source>
</evidence>
<dbReference type="PANTHER" id="PTHR14359">
    <property type="entry name" value="HOMO-OLIGOMERIC FLAVIN CONTAINING CYS DECARBOXYLASE FAMILY"/>
    <property type="match status" value="1"/>
</dbReference>
<protein>
    <submittedName>
        <fullName evidence="4">Phosphopantothenoylcysteine decarboxylase</fullName>
    </submittedName>
</protein>
<dbReference type="GO" id="GO:0071513">
    <property type="term" value="C:phosphopantothenoylcysteine decarboxylase complex"/>
    <property type="evidence" value="ECO:0007669"/>
    <property type="project" value="TreeGrafter"/>
</dbReference>
<dbReference type="Proteomes" id="UP000240830">
    <property type="component" value="Unassembled WGS sequence"/>
</dbReference>
<proteinExistence type="inferred from homology"/>
<keyword evidence="5" id="KW-1185">Reference proteome</keyword>
<feature type="domain" description="Flavoprotein" evidence="3">
    <location>
        <begin position="41"/>
        <end position="213"/>
    </location>
</feature>